<evidence type="ECO:0000256" key="4">
    <source>
        <dbReference type="ARBA" id="ARBA00022679"/>
    </source>
</evidence>
<keyword evidence="9 11" id="KW-0460">Magnesium</keyword>
<dbReference type="Gene3D" id="3.30.200.70">
    <property type="match status" value="1"/>
</dbReference>
<dbReference type="PANTHER" id="PTHR39573">
    <property type="entry name" value="STRESS RESPONSE KINASE A"/>
    <property type="match status" value="1"/>
</dbReference>
<keyword evidence="10 11" id="KW-0346">Stress response</keyword>
<dbReference type="NCBIfam" id="NF008738">
    <property type="entry name" value="PRK11768.1"/>
    <property type="match status" value="1"/>
</dbReference>
<feature type="site" description="ATP" evidence="11">
    <location>
        <position position="53"/>
    </location>
</feature>
<dbReference type="InterPro" id="IPR032882">
    <property type="entry name" value="SrkA/RdoA"/>
</dbReference>
<keyword evidence="8 11" id="KW-0067">ATP-binding</keyword>
<dbReference type="EC" id="2.7.11.1" evidence="11"/>
<feature type="active site" evidence="11">
    <location>
        <position position="236"/>
    </location>
</feature>
<comment type="function">
    <text evidence="11">A protein kinase that phosphorylates Ser and Thr residues. Probably acts to suppress the effects of stress linked to accumulation of reactive oxygen species. Probably involved in the extracytoplasmic stress response.</text>
</comment>
<evidence type="ECO:0000313" key="13">
    <source>
        <dbReference type="EMBL" id="MBD1388052.1"/>
    </source>
</evidence>
<dbReference type="RefSeq" id="WP_191143318.1">
    <property type="nucleotide sequence ID" value="NZ_JACXAF010000001.1"/>
</dbReference>
<dbReference type="InterPro" id="IPR011009">
    <property type="entry name" value="Kinase-like_dom_sf"/>
</dbReference>
<dbReference type="EMBL" id="JACXAF010000001">
    <property type="protein sequence ID" value="MBD1388052.1"/>
    <property type="molecule type" value="Genomic_DNA"/>
</dbReference>
<feature type="binding site" evidence="11">
    <location>
        <position position="236"/>
    </location>
    <ligand>
        <name>Mg(2+)</name>
        <dbReference type="ChEBI" id="CHEBI:18420"/>
    </ligand>
</feature>
<dbReference type="PANTHER" id="PTHR39573:SF1">
    <property type="entry name" value="STRESS RESPONSE KINASE A"/>
    <property type="match status" value="1"/>
</dbReference>
<proteinExistence type="inferred from homology"/>
<dbReference type="SUPFAM" id="SSF56112">
    <property type="entry name" value="Protein kinase-like (PK-like)"/>
    <property type="match status" value="1"/>
</dbReference>
<dbReference type="Gene3D" id="1.20.1270.170">
    <property type="match status" value="1"/>
</dbReference>
<protein>
    <recommendedName>
        <fullName evidence="11">Stress response kinase A</fullName>
        <ecNumber evidence="11">2.7.11.1</ecNumber>
    </recommendedName>
    <alternativeName>
        <fullName evidence="11">Serine/threonine-protein kinase SrkA</fullName>
    </alternativeName>
</protein>
<reference evidence="13" key="1">
    <citation type="submission" date="2020-09" db="EMBL/GenBank/DDBJ databases">
        <title>A novel bacterium of genus Neiella, isolated from South China Sea.</title>
        <authorList>
            <person name="Huang H."/>
            <person name="Mo K."/>
            <person name="Hu Y."/>
        </authorList>
    </citation>
    <scope>NUCLEOTIDE SEQUENCE</scope>
    <source>
        <strain evidence="13">HB171785</strain>
    </source>
</reference>
<dbReference type="GO" id="GO:0004674">
    <property type="term" value="F:protein serine/threonine kinase activity"/>
    <property type="evidence" value="ECO:0007669"/>
    <property type="project" value="UniProtKB-UniRule"/>
</dbReference>
<keyword evidence="14" id="KW-1185">Reference proteome</keyword>
<comment type="catalytic activity">
    <reaction evidence="11">
        <text>L-threonyl-[protein] + ATP = O-phospho-L-threonyl-[protein] + ADP + H(+)</text>
        <dbReference type="Rhea" id="RHEA:46608"/>
        <dbReference type="Rhea" id="RHEA-COMP:11060"/>
        <dbReference type="Rhea" id="RHEA-COMP:11605"/>
        <dbReference type="ChEBI" id="CHEBI:15378"/>
        <dbReference type="ChEBI" id="CHEBI:30013"/>
        <dbReference type="ChEBI" id="CHEBI:30616"/>
        <dbReference type="ChEBI" id="CHEBI:61977"/>
        <dbReference type="ChEBI" id="CHEBI:456216"/>
        <dbReference type="EC" id="2.7.11.1"/>
    </reaction>
</comment>
<dbReference type="GO" id="GO:0005737">
    <property type="term" value="C:cytoplasm"/>
    <property type="evidence" value="ECO:0007669"/>
    <property type="project" value="UniProtKB-SubCell"/>
</dbReference>
<comment type="catalytic activity">
    <reaction evidence="11">
        <text>L-seryl-[protein] + ATP = O-phospho-L-seryl-[protein] + ADP + H(+)</text>
        <dbReference type="Rhea" id="RHEA:17989"/>
        <dbReference type="Rhea" id="RHEA-COMP:9863"/>
        <dbReference type="Rhea" id="RHEA-COMP:11604"/>
        <dbReference type="ChEBI" id="CHEBI:15378"/>
        <dbReference type="ChEBI" id="CHEBI:29999"/>
        <dbReference type="ChEBI" id="CHEBI:30616"/>
        <dbReference type="ChEBI" id="CHEBI:83421"/>
        <dbReference type="ChEBI" id="CHEBI:456216"/>
        <dbReference type="EC" id="2.7.11.1"/>
    </reaction>
</comment>
<dbReference type="Proteomes" id="UP000638014">
    <property type="component" value="Unassembled WGS sequence"/>
</dbReference>
<keyword evidence="4 11" id="KW-0808">Transferase</keyword>
<sequence length="347" mass="39363">MRATEWFKKAASLKGAKVTTATFDFAGLSPDTILDALESVGIYAQSGLLALNSYENRVYQLLAEDGRRYVVKFYRPGRWSQQQIVEEHQFALQLAAADVPVVAPLVFDGNTLLPWQGYWFTVFPSVGGRTFDGDDFDGLERIGQQLGRLHQVGANELFQHRPSIDSSMLKQAVAVLTEQAEIPDHLRQAFYPTLMQLAQAVEPHVQSLAALPQLRLHGDAHLGNILIRDEVVNFVDLDDSRNGPAIQDLWMFLSGPRDQQLAQLDALIEGYEMFQPFDHGQFALIEPMRGLRMIHYMAWLTQRWCDPAFPRSFTWFNTMRYWEDQVLAMKEQLAALAEPPLSLLPNI</sequence>
<dbReference type="AlphaFoldDB" id="A0A8J6UPD2"/>
<accession>A0A8J6UPD2</accession>
<evidence type="ECO:0000256" key="8">
    <source>
        <dbReference type="ARBA" id="ARBA00022840"/>
    </source>
</evidence>
<dbReference type="Pfam" id="PF01636">
    <property type="entry name" value="APH"/>
    <property type="match status" value="1"/>
</dbReference>
<dbReference type="InterPro" id="IPR002575">
    <property type="entry name" value="Aminoglycoside_PTrfase"/>
</dbReference>
<name>A0A8J6UPD2_9GAMM</name>
<feature type="active site" description="Proton acceptor" evidence="11">
    <location>
        <position position="219"/>
    </location>
</feature>
<evidence type="ECO:0000256" key="11">
    <source>
        <dbReference type="HAMAP-Rule" id="MF_01497"/>
    </source>
</evidence>
<evidence type="ECO:0000256" key="9">
    <source>
        <dbReference type="ARBA" id="ARBA00022842"/>
    </source>
</evidence>
<dbReference type="Gene3D" id="1.10.510.10">
    <property type="entry name" value="Transferase(Phosphotransferase) domain 1"/>
    <property type="match status" value="1"/>
</dbReference>
<evidence type="ECO:0000256" key="1">
    <source>
        <dbReference type="ARBA" id="ARBA00022490"/>
    </source>
</evidence>
<keyword evidence="1 11" id="KW-0963">Cytoplasm</keyword>
<evidence type="ECO:0000259" key="12">
    <source>
        <dbReference type="Pfam" id="PF01636"/>
    </source>
</evidence>
<keyword evidence="7 11" id="KW-0418">Kinase</keyword>
<gene>
    <name evidence="11" type="primary">srkA</name>
    <name evidence="13" type="ORF">IC617_01295</name>
</gene>
<keyword evidence="2 11" id="KW-0723">Serine/threonine-protein kinase</keyword>
<evidence type="ECO:0000313" key="14">
    <source>
        <dbReference type="Proteomes" id="UP000638014"/>
    </source>
</evidence>
<evidence type="ECO:0000256" key="2">
    <source>
        <dbReference type="ARBA" id="ARBA00022527"/>
    </source>
</evidence>
<feature type="domain" description="Aminoglycoside phosphotransferase" evidence="12">
    <location>
        <begin position="53"/>
        <end position="280"/>
    </location>
</feature>
<keyword evidence="3 11" id="KW-0597">Phosphoprotein</keyword>
<organism evidence="13 14">
    <name type="scientific">Neiella litorisoli</name>
    <dbReference type="NCBI Taxonomy" id="2771431"/>
    <lineage>
        <taxon>Bacteria</taxon>
        <taxon>Pseudomonadati</taxon>
        <taxon>Pseudomonadota</taxon>
        <taxon>Gammaproteobacteria</taxon>
        <taxon>Alteromonadales</taxon>
        <taxon>Echinimonadaceae</taxon>
        <taxon>Neiella</taxon>
    </lineage>
</organism>
<evidence type="ECO:0000256" key="5">
    <source>
        <dbReference type="ARBA" id="ARBA00022723"/>
    </source>
</evidence>
<evidence type="ECO:0000256" key="3">
    <source>
        <dbReference type="ARBA" id="ARBA00022553"/>
    </source>
</evidence>
<keyword evidence="5 11" id="KW-0479">Metal-binding</keyword>
<comment type="subcellular location">
    <subcellularLocation>
        <location evidence="11">Cytoplasm</location>
    </subcellularLocation>
</comment>
<dbReference type="GO" id="GO:0005524">
    <property type="term" value="F:ATP binding"/>
    <property type="evidence" value="ECO:0007669"/>
    <property type="project" value="UniProtKB-UniRule"/>
</dbReference>
<evidence type="ECO:0000256" key="7">
    <source>
        <dbReference type="ARBA" id="ARBA00022777"/>
    </source>
</evidence>
<comment type="subunit">
    <text evidence="11">Monomer.</text>
</comment>
<evidence type="ECO:0000256" key="10">
    <source>
        <dbReference type="ARBA" id="ARBA00023016"/>
    </source>
</evidence>
<feature type="binding site" evidence="11">
    <location>
        <position position="224"/>
    </location>
    <ligand>
        <name>Mg(2+)</name>
        <dbReference type="ChEBI" id="CHEBI:18420"/>
    </ligand>
</feature>
<evidence type="ECO:0000256" key="6">
    <source>
        <dbReference type="ARBA" id="ARBA00022741"/>
    </source>
</evidence>
<comment type="similarity">
    <text evidence="11">Belongs to the SrkA/RdoA protein kinase family.</text>
</comment>
<comment type="cofactor">
    <cofactor evidence="11">
        <name>Mg(2+)</name>
        <dbReference type="ChEBI" id="CHEBI:18420"/>
    </cofactor>
</comment>
<keyword evidence="6 11" id="KW-0547">Nucleotide-binding</keyword>
<dbReference type="HAMAP" id="MF_01497">
    <property type="entry name" value="SrkA_kinase"/>
    <property type="match status" value="1"/>
</dbReference>
<dbReference type="GO" id="GO:0000287">
    <property type="term" value="F:magnesium ion binding"/>
    <property type="evidence" value="ECO:0007669"/>
    <property type="project" value="UniProtKB-UniRule"/>
</dbReference>
<comment type="caution">
    <text evidence="13">The sequence shown here is derived from an EMBL/GenBank/DDBJ whole genome shotgun (WGS) entry which is preliminary data.</text>
</comment>